<sequence length="289" mass="33246">MFSNLKIVYSEVASLRPAFVSLFPYNITQNTDYKRAYNVSSYVSSNGITVNESAVIIHPPEEWTFTSNAWNEYLRVIVYSKSRNRDDRHDWHRLYLQDPESGTATDDPANMYYFKPGSTLEIRYAPMIRLYNSKEDWSSWKNTIGIRQKRSLEFTYVSQARVIPFNERDLTEYDAAYTSVILIRRSFDDEKVQEVVPVAKNLGRFRSGNAAAPFHAFSNIGVDDQEGVGRFPLSLEEQGAEAQLLYLKKRIDMLEITLSEYYLDTEIFEHAAIAAVAARCKCTASESRD</sequence>
<dbReference type="AlphaFoldDB" id="A0A9P6Q2C6"/>
<dbReference type="Proteomes" id="UP000807716">
    <property type="component" value="Unassembled WGS sequence"/>
</dbReference>
<keyword evidence="2" id="KW-1185">Reference proteome</keyword>
<reference evidence="1" key="1">
    <citation type="journal article" date="2020" name="Fungal Divers.">
        <title>Resolving the Mortierellaceae phylogeny through synthesis of multi-gene phylogenetics and phylogenomics.</title>
        <authorList>
            <person name="Vandepol N."/>
            <person name="Liber J."/>
            <person name="Desiro A."/>
            <person name="Na H."/>
            <person name="Kennedy M."/>
            <person name="Barry K."/>
            <person name="Grigoriev I.V."/>
            <person name="Miller A.N."/>
            <person name="O'Donnell K."/>
            <person name="Stajich J.E."/>
            <person name="Bonito G."/>
        </authorList>
    </citation>
    <scope>NUCLEOTIDE SEQUENCE</scope>
    <source>
        <strain evidence="1">BC1065</strain>
    </source>
</reference>
<name>A0A9P6Q2C6_9FUNG</name>
<protein>
    <submittedName>
        <fullName evidence="1">Uncharacterized protein</fullName>
    </submittedName>
</protein>
<evidence type="ECO:0000313" key="2">
    <source>
        <dbReference type="Proteomes" id="UP000807716"/>
    </source>
</evidence>
<comment type="caution">
    <text evidence="1">The sequence shown here is derived from an EMBL/GenBank/DDBJ whole genome shotgun (WGS) entry which is preliminary data.</text>
</comment>
<accession>A0A9P6Q2C6</accession>
<evidence type="ECO:0000313" key="1">
    <source>
        <dbReference type="EMBL" id="KAG0259057.1"/>
    </source>
</evidence>
<dbReference type="EMBL" id="JAAAJB010000299">
    <property type="protein sequence ID" value="KAG0259057.1"/>
    <property type="molecule type" value="Genomic_DNA"/>
</dbReference>
<gene>
    <name evidence="1" type="ORF">DFQ27_004256</name>
</gene>
<organism evidence="1 2">
    <name type="scientific">Actinomortierella ambigua</name>
    <dbReference type="NCBI Taxonomy" id="1343610"/>
    <lineage>
        <taxon>Eukaryota</taxon>
        <taxon>Fungi</taxon>
        <taxon>Fungi incertae sedis</taxon>
        <taxon>Mucoromycota</taxon>
        <taxon>Mortierellomycotina</taxon>
        <taxon>Mortierellomycetes</taxon>
        <taxon>Mortierellales</taxon>
        <taxon>Mortierellaceae</taxon>
        <taxon>Actinomortierella</taxon>
    </lineage>
</organism>
<dbReference type="OrthoDB" id="2403806at2759"/>
<proteinExistence type="predicted"/>